<evidence type="ECO:0000256" key="4">
    <source>
        <dbReference type="ARBA" id="ARBA00022473"/>
    </source>
</evidence>
<dbReference type="InterPro" id="IPR040880">
    <property type="entry name" value="DUF5604"/>
</dbReference>
<keyword evidence="15" id="KW-0805">Transcription regulation</keyword>
<feature type="domain" description="Pre-SET" evidence="25">
    <location>
        <begin position="686"/>
        <end position="760"/>
    </location>
</feature>
<evidence type="ECO:0000313" key="28">
    <source>
        <dbReference type="Proteomes" id="UP001174136"/>
    </source>
</evidence>
<gene>
    <name evidence="27" type="primary">egg</name>
    <name evidence="27" type="ORF">N1851_015654</name>
</gene>
<accession>A0AA47MSU5</accession>
<dbReference type="Gene3D" id="2.170.270.10">
    <property type="entry name" value="SET domain"/>
    <property type="match status" value="1"/>
</dbReference>
<dbReference type="Proteomes" id="UP001174136">
    <property type="component" value="Unassembled WGS sequence"/>
</dbReference>
<feature type="compositionally biased region" description="Basic and acidic residues" evidence="23">
    <location>
        <begin position="252"/>
        <end position="262"/>
    </location>
</feature>
<feature type="compositionally biased region" description="Polar residues" evidence="23">
    <location>
        <begin position="838"/>
        <end position="847"/>
    </location>
</feature>
<dbReference type="InterPro" id="IPR046341">
    <property type="entry name" value="SET_dom_sf"/>
</dbReference>
<evidence type="ECO:0000256" key="8">
    <source>
        <dbReference type="ARBA" id="ARBA00022679"/>
    </source>
</evidence>
<feature type="region of interest" description="Disordered" evidence="23">
    <location>
        <begin position="80"/>
        <end position="116"/>
    </location>
</feature>
<evidence type="ECO:0000256" key="15">
    <source>
        <dbReference type="ARBA" id="ARBA00023015"/>
    </source>
</evidence>
<keyword evidence="9" id="KW-0949">S-adenosyl-L-methionine</keyword>
<feature type="region of interest" description="Disordered" evidence="23">
    <location>
        <begin position="705"/>
        <end position="725"/>
    </location>
</feature>
<comment type="subcellular location">
    <subcellularLocation>
        <location evidence="2">Chromosome</location>
    </subcellularLocation>
    <subcellularLocation>
        <location evidence="1">Nucleus</location>
    </subcellularLocation>
</comment>
<evidence type="ECO:0000256" key="3">
    <source>
        <dbReference type="ARBA" id="ARBA00022454"/>
    </source>
</evidence>
<evidence type="ECO:0000256" key="21">
    <source>
        <dbReference type="ARBA" id="ARBA00042995"/>
    </source>
</evidence>
<keyword evidence="14" id="KW-0156">Chromatin regulator</keyword>
<proteinExistence type="predicted"/>
<keyword evidence="5" id="KW-0678">Repressor</keyword>
<dbReference type="Gene3D" id="2.30.30.140">
    <property type="match status" value="2"/>
</dbReference>
<keyword evidence="18" id="KW-0131">Cell cycle</keyword>
<dbReference type="PANTHER" id="PTHR46024">
    <property type="entry name" value="HISTONE-LYSINE N-METHYLTRANSFERASE EGGLESS"/>
    <property type="match status" value="1"/>
</dbReference>
<dbReference type="Gene3D" id="3.30.890.10">
    <property type="entry name" value="Methyl-cpg-binding Protein 2, Chain A"/>
    <property type="match status" value="1"/>
</dbReference>
<feature type="domain" description="MBD" evidence="26">
    <location>
        <begin position="544"/>
        <end position="626"/>
    </location>
</feature>
<sequence>MESDGEDVMEMTQEELQTWIRKEVEKSKMVDRMTEKRCQLRLEKQRAGLAKLTQSVADCEVTIKQLYSLLGWDYRDEDSEAEDELQRKPASRDGGPIQSDEKPKLKHKLVPSEATSTRLEIDCPQLKCARTRPMATRRWPVVVLKRLTLHEIRSSLRPPSPKPHDIGGCSDDDHDGGGGGGDDDDDDDDYDVDDDDDDDDGDKDWGLATGCDLDFSSDESWNGMTTTHAKKSKTLSQRSAKDKAKIRSKSFTAERQKEEEQSCGKLMSSVSQSCIPGDSTKPPTLPEQKIRLNMKVLARCKARKWLPGEIVDIISKEGGEGFKYKVSLEEKGRILVSGHHLAFENIPLLGRLYVGARVLTKYSKDDNDDSFFYSGILGELPSRKNRMRFLVFLDDLTPTYVGLPFLRLVSRPLEDPSADIPEDAHQEFIREYLKVWPYPLMAHYCVDQKLNVEYEGVQRACEVVQLDCSLVLVLFKDSGHKEWLYRGSMRLEYMVNMKKAMQEKASTEEKNAIKPSVAATVDSTPHVCSPACLRQVRPNACALVALHKGNPLLVPTMYKFRRIKKKLSPDTKTTCVPEETKPSYSIYYHTPCGRTLRTIAQVEQYLHETHCDFLSVDSFSMDPNVSFTAATSLPYKMLIPDLAFGLENKAVPCVNERNELQPYKFEYRSARNTDRVGLDASLDFLTGCGCIDGCRDRKERLGREGLPLTTQSTHGRPGEENSGGYTQKRLNRAVVTGVYECNTQCRCDPRMCSNRVAQHGIQVRLLIFMTRDRDWGVRCQDDIPGGTFICSYSGRVVPGNKKNMVSNTHYVALNHMERVELNKEDYETETYHSDTETDPTNVVASKQTEVKDPSVKREKPPMVPMTMSRSFFDGEDHCYIIDANKEGNVACFLNHSCSPNLFKQYVFVDTHDLRFPWVTFFTSKRIKAGTELTWDYRSVRDDAETVLGQPCRCGSENCSSKL</sequence>
<evidence type="ECO:0000256" key="17">
    <source>
        <dbReference type="ARBA" id="ARBA00023242"/>
    </source>
</evidence>
<dbReference type="Pfam" id="PF05033">
    <property type="entry name" value="Pre-SET"/>
    <property type="match status" value="1"/>
</dbReference>
<dbReference type="InterPro" id="IPR007728">
    <property type="entry name" value="Pre-SET_dom"/>
</dbReference>
<comment type="catalytic activity">
    <reaction evidence="22">
        <text>N(6),N(6)-dimethyl-L-lysyl(9)-[histone H3] + S-adenosyl-L-methionine = N(6),N(6),N(6)-trimethyl-L-lysyl(9)-[histone H3] + S-adenosyl-L-homocysteine + H(+)</text>
        <dbReference type="Rhea" id="RHEA:60288"/>
        <dbReference type="Rhea" id="RHEA-COMP:15538"/>
        <dbReference type="Rhea" id="RHEA-COMP:15541"/>
        <dbReference type="ChEBI" id="CHEBI:15378"/>
        <dbReference type="ChEBI" id="CHEBI:57856"/>
        <dbReference type="ChEBI" id="CHEBI:59789"/>
        <dbReference type="ChEBI" id="CHEBI:61961"/>
        <dbReference type="ChEBI" id="CHEBI:61976"/>
        <dbReference type="EC" id="2.1.1.366"/>
    </reaction>
</comment>
<evidence type="ECO:0000256" key="7">
    <source>
        <dbReference type="ARBA" id="ARBA00022618"/>
    </source>
</evidence>
<dbReference type="GO" id="GO:0032259">
    <property type="term" value="P:methylation"/>
    <property type="evidence" value="ECO:0007669"/>
    <property type="project" value="UniProtKB-KW"/>
</dbReference>
<evidence type="ECO:0000256" key="1">
    <source>
        <dbReference type="ARBA" id="ARBA00004123"/>
    </source>
</evidence>
<dbReference type="GO" id="GO:0003677">
    <property type="term" value="F:DNA binding"/>
    <property type="evidence" value="ECO:0007669"/>
    <property type="project" value="InterPro"/>
</dbReference>
<evidence type="ECO:0000256" key="22">
    <source>
        <dbReference type="ARBA" id="ARBA00049087"/>
    </source>
</evidence>
<dbReference type="InterPro" id="IPR051516">
    <property type="entry name" value="SETDB_methyltransferase"/>
</dbReference>
<keyword evidence="6" id="KW-0489">Methyltransferase</keyword>
<evidence type="ECO:0000259" key="26">
    <source>
        <dbReference type="PROSITE" id="PS50982"/>
    </source>
</evidence>
<dbReference type="Pfam" id="PF00856">
    <property type="entry name" value="SET"/>
    <property type="match status" value="1"/>
</dbReference>
<keyword evidence="12" id="KW-0498">Mitosis</keyword>
<dbReference type="InterPro" id="IPR041291">
    <property type="entry name" value="TUDOR_5"/>
</dbReference>
<dbReference type="AlphaFoldDB" id="A0AA47MSU5"/>
<dbReference type="PROSITE" id="PS50982">
    <property type="entry name" value="MBD"/>
    <property type="match status" value="1"/>
</dbReference>
<keyword evidence="7" id="KW-0132">Cell division</keyword>
<keyword evidence="11" id="KW-0677">Repeat</keyword>
<evidence type="ECO:0000256" key="14">
    <source>
        <dbReference type="ARBA" id="ARBA00022853"/>
    </source>
</evidence>
<dbReference type="Pfam" id="PF01429">
    <property type="entry name" value="MBD"/>
    <property type="match status" value="1"/>
</dbReference>
<evidence type="ECO:0000256" key="18">
    <source>
        <dbReference type="ARBA" id="ARBA00023306"/>
    </source>
</evidence>
<dbReference type="PANTHER" id="PTHR46024:SF3">
    <property type="entry name" value="HISTONE-LYSINE N-METHYLTRANSFERASE SETDB2"/>
    <property type="match status" value="1"/>
</dbReference>
<dbReference type="GO" id="GO:0070828">
    <property type="term" value="P:heterochromatin organization"/>
    <property type="evidence" value="ECO:0007669"/>
    <property type="project" value="TreeGrafter"/>
</dbReference>
<feature type="domain" description="SET" evidence="24">
    <location>
        <begin position="763"/>
        <end position="937"/>
    </location>
</feature>
<dbReference type="SMART" id="SM00468">
    <property type="entry name" value="PreSET"/>
    <property type="match status" value="1"/>
</dbReference>
<keyword evidence="16" id="KW-0804">Transcription</keyword>
<dbReference type="InterPro" id="IPR001214">
    <property type="entry name" value="SET_dom"/>
</dbReference>
<protein>
    <recommendedName>
        <fullName evidence="20">Histone-lysine N-methyltransferase SETDB2</fullName>
        <ecNumber evidence="19">2.1.1.366</ecNumber>
    </recommendedName>
    <alternativeName>
        <fullName evidence="21">SET domain bifurcated 2</fullName>
    </alternativeName>
</protein>
<feature type="region of interest" description="Disordered" evidence="23">
    <location>
        <begin position="827"/>
        <end position="860"/>
    </location>
</feature>
<evidence type="ECO:0000256" key="23">
    <source>
        <dbReference type="SAM" id="MobiDB-lite"/>
    </source>
</evidence>
<evidence type="ECO:0000256" key="13">
    <source>
        <dbReference type="ARBA" id="ARBA00022833"/>
    </source>
</evidence>
<dbReference type="GO" id="GO:0005694">
    <property type="term" value="C:chromosome"/>
    <property type="evidence" value="ECO:0007669"/>
    <property type="project" value="UniProtKB-SubCell"/>
</dbReference>
<evidence type="ECO:0000256" key="16">
    <source>
        <dbReference type="ARBA" id="ARBA00023163"/>
    </source>
</evidence>
<keyword evidence="8" id="KW-0808">Transferase</keyword>
<dbReference type="GO" id="GO:0051301">
    <property type="term" value="P:cell division"/>
    <property type="evidence" value="ECO:0007669"/>
    <property type="project" value="UniProtKB-KW"/>
</dbReference>
<keyword evidence="3" id="KW-0158">Chromosome</keyword>
<dbReference type="InterPro" id="IPR001739">
    <property type="entry name" value="Methyl_CpG_DNA-bd"/>
</dbReference>
<dbReference type="GO" id="GO:0140947">
    <property type="term" value="F:histone H3K9me2 methyltransferase activity"/>
    <property type="evidence" value="ECO:0007669"/>
    <property type="project" value="UniProtKB-EC"/>
</dbReference>
<dbReference type="GO" id="GO:0008270">
    <property type="term" value="F:zinc ion binding"/>
    <property type="evidence" value="ECO:0007669"/>
    <property type="project" value="InterPro"/>
</dbReference>
<dbReference type="EC" id="2.1.1.366" evidence="19"/>
<keyword evidence="13" id="KW-0862">Zinc</keyword>
<feature type="compositionally biased region" description="Basic and acidic residues" evidence="23">
    <location>
        <begin position="848"/>
        <end position="860"/>
    </location>
</feature>
<keyword evidence="4" id="KW-0217">Developmental protein</keyword>
<dbReference type="SMART" id="SM00391">
    <property type="entry name" value="MBD"/>
    <property type="match status" value="1"/>
</dbReference>
<dbReference type="SUPFAM" id="SSF82199">
    <property type="entry name" value="SET domain"/>
    <property type="match status" value="1"/>
</dbReference>
<evidence type="ECO:0000259" key="24">
    <source>
        <dbReference type="PROSITE" id="PS50280"/>
    </source>
</evidence>
<evidence type="ECO:0000256" key="20">
    <source>
        <dbReference type="ARBA" id="ARBA00040299"/>
    </source>
</evidence>
<organism evidence="27 28">
    <name type="scientific">Merluccius polli</name>
    <name type="common">Benguela hake</name>
    <name type="synonym">Merluccius cadenati</name>
    <dbReference type="NCBI Taxonomy" id="89951"/>
    <lineage>
        <taxon>Eukaryota</taxon>
        <taxon>Metazoa</taxon>
        <taxon>Chordata</taxon>
        <taxon>Craniata</taxon>
        <taxon>Vertebrata</taxon>
        <taxon>Euteleostomi</taxon>
        <taxon>Actinopterygii</taxon>
        <taxon>Neopterygii</taxon>
        <taxon>Teleostei</taxon>
        <taxon>Neoteleostei</taxon>
        <taxon>Acanthomorphata</taxon>
        <taxon>Zeiogadaria</taxon>
        <taxon>Gadariae</taxon>
        <taxon>Gadiformes</taxon>
        <taxon>Gadoidei</taxon>
        <taxon>Merlucciidae</taxon>
        <taxon>Merluccius</taxon>
    </lineage>
</organism>
<dbReference type="InterPro" id="IPR041292">
    <property type="entry name" value="Tudor_4"/>
</dbReference>
<feature type="compositionally biased region" description="Acidic residues" evidence="23">
    <location>
        <begin position="181"/>
        <end position="202"/>
    </location>
</feature>
<dbReference type="GO" id="GO:0010629">
    <property type="term" value="P:negative regulation of gene expression"/>
    <property type="evidence" value="ECO:0007669"/>
    <property type="project" value="TreeGrafter"/>
</dbReference>
<keyword evidence="10" id="KW-0479">Metal-binding</keyword>
<dbReference type="InterPro" id="IPR016177">
    <property type="entry name" value="DNA-bd_dom_sf"/>
</dbReference>
<dbReference type="Pfam" id="PF18300">
    <property type="entry name" value="DUF5604"/>
    <property type="match status" value="1"/>
</dbReference>
<evidence type="ECO:0000256" key="10">
    <source>
        <dbReference type="ARBA" id="ARBA00022723"/>
    </source>
</evidence>
<evidence type="ECO:0000256" key="5">
    <source>
        <dbReference type="ARBA" id="ARBA00022491"/>
    </source>
</evidence>
<dbReference type="PROSITE" id="PS50867">
    <property type="entry name" value="PRE_SET"/>
    <property type="match status" value="1"/>
</dbReference>
<name>A0AA47MSU5_MERPO</name>
<comment type="caution">
    <text evidence="27">The sequence shown here is derived from an EMBL/GenBank/DDBJ whole genome shotgun (WGS) entry which is preliminary data.</text>
</comment>
<evidence type="ECO:0000256" key="9">
    <source>
        <dbReference type="ARBA" id="ARBA00022691"/>
    </source>
</evidence>
<dbReference type="SUPFAM" id="SSF54171">
    <property type="entry name" value="DNA-binding domain"/>
    <property type="match status" value="1"/>
</dbReference>
<keyword evidence="17" id="KW-0539">Nucleus</keyword>
<evidence type="ECO:0000259" key="25">
    <source>
        <dbReference type="PROSITE" id="PS50867"/>
    </source>
</evidence>
<feature type="region of interest" description="Disordered" evidence="23">
    <location>
        <begin position="154"/>
        <end position="204"/>
    </location>
</feature>
<dbReference type="SMART" id="SM00317">
    <property type="entry name" value="SET"/>
    <property type="match status" value="1"/>
</dbReference>
<evidence type="ECO:0000256" key="11">
    <source>
        <dbReference type="ARBA" id="ARBA00022737"/>
    </source>
</evidence>
<dbReference type="EMBL" id="JAOPHQ010002856">
    <property type="protein sequence ID" value="KAK0145442.1"/>
    <property type="molecule type" value="Genomic_DNA"/>
</dbReference>
<evidence type="ECO:0000256" key="6">
    <source>
        <dbReference type="ARBA" id="ARBA00022603"/>
    </source>
</evidence>
<evidence type="ECO:0000256" key="19">
    <source>
        <dbReference type="ARBA" id="ARBA00039052"/>
    </source>
</evidence>
<keyword evidence="28" id="KW-1185">Reference proteome</keyword>
<evidence type="ECO:0000313" key="27">
    <source>
        <dbReference type="EMBL" id="KAK0145442.1"/>
    </source>
</evidence>
<dbReference type="Pfam" id="PF18359">
    <property type="entry name" value="Tudor_5"/>
    <property type="match status" value="1"/>
</dbReference>
<dbReference type="PROSITE" id="PS50280">
    <property type="entry name" value="SET"/>
    <property type="match status" value="1"/>
</dbReference>
<dbReference type="GO" id="GO:0005634">
    <property type="term" value="C:nucleus"/>
    <property type="evidence" value="ECO:0007669"/>
    <property type="project" value="UniProtKB-SubCell"/>
</dbReference>
<evidence type="ECO:0000256" key="12">
    <source>
        <dbReference type="ARBA" id="ARBA00022776"/>
    </source>
</evidence>
<reference evidence="27" key="1">
    <citation type="journal article" date="2023" name="Front. Mar. Sci.">
        <title>A new Merluccius polli reference genome to investigate the effects of global change in West African waters.</title>
        <authorList>
            <person name="Mateo J.L."/>
            <person name="Blanco-Fernandez C."/>
            <person name="Garcia-Vazquez E."/>
            <person name="Machado-Schiaffino G."/>
        </authorList>
    </citation>
    <scope>NUCLEOTIDE SEQUENCE</scope>
    <source>
        <strain evidence="27">C29</strain>
        <tissue evidence="27">Fin</tissue>
    </source>
</reference>
<evidence type="ECO:0000256" key="2">
    <source>
        <dbReference type="ARBA" id="ARBA00004286"/>
    </source>
</evidence>
<dbReference type="Pfam" id="PF18358">
    <property type="entry name" value="Tudor_4"/>
    <property type="match status" value="1"/>
</dbReference>
<feature type="region of interest" description="Disordered" evidence="23">
    <location>
        <begin position="224"/>
        <end position="286"/>
    </location>
</feature>